<feature type="domain" description="Cytochrome c" evidence="5">
    <location>
        <begin position="37"/>
        <end position="121"/>
    </location>
</feature>
<gene>
    <name evidence="6" type="ORF">GCM10011322_17240</name>
</gene>
<keyword evidence="7" id="KW-1185">Reference proteome</keyword>
<keyword evidence="1 4" id="KW-0349">Heme</keyword>
<dbReference type="GO" id="GO:0046872">
    <property type="term" value="F:metal ion binding"/>
    <property type="evidence" value="ECO:0007669"/>
    <property type="project" value="UniProtKB-KW"/>
</dbReference>
<dbReference type="RefSeq" id="WP_244645200.1">
    <property type="nucleotide sequence ID" value="NZ_BMMF01000004.1"/>
</dbReference>
<dbReference type="SUPFAM" id="SSF46626">
    <property type="entry name" value="Cytochrome c"/>
    <property type="match status" value="1"/>
</dbReference>
<dbReference type="EMBL" id="BMMF01000004">
    <property type="protein sequence ID" value="GGK31221.1"/>
    <property type="molecule type" value="Genomic_DNA"/>
</dbReference>
<sequence length="124" mass="12857">MRAGPLIRAMLVVLVGGTMVITFARAQGVGPGGVGEGDIERGERILAQNCAACHAIGATGDSPNPASPPFRTLSENYPVEALEEALGEGILVAHEGVQQMPQFAFSPEDVGDIIAYLQSVQPEG</sequence>
<keyword evidence="2 4" id="KW-0479">Metal-binding</keyword>
<comment type="caution">
    <text evidence="6">The sequence shown here is derived from an EMBL/GenBank/DDBJ whole genome shotgun (WGS) entry which is preliminary data.</text>
</comment>
<evidence type="ECO:0000256" key="1">
    <source>
        <dbReference type="ARBA" id="ARBA00022617"/>
    </source>
</evidence>
<proteinExistence type="predicted"/>
<dbReference type="GO" id="GO:0020037">
    <property type="term" value="F:heme binding"/>
    <property type="evidence" value="ECO:0007669"/>
    <property type="project" value="InterPro"/>
</dbReference>
<dbReference type="GO" id="GO:0009055">
    <property type="term" value="F:electron transfer activity"/>
    <property type="evidence" value="ECO:0007669"/>
    <property type="project" value="InterPro"/>
</dbReference>
<evidence type="ECO:0000256" key="3">
    <source>
        <dbReference type="ARBA" id="ARBA00023004"/>
    </source>
</evidence>
<dbReference type="InterPro" id="IPR009056">
    <property type="entry name" value="Cyt_c-like_dom"/>
</dbReference>
<organism evidence="6 7">
    <name type="scientific">Salinarimonas ramus</name>
    <dbReference type="NCBI Taxonomy" id="690164"/>
    <lineage>
        <taxon>Bacteria</taxon>
        <taxon>Pseudomonadati</taxon>
        <taxon>Pseudomonadota</taxon>
        <taxon>Alphaproteobacteria</taxon>
        <taxon>Hyphomicrobiales</taxon>
        <taxon>Salinarimonadaceae</taxon>
        <taxon>Salinarimonas</taxon>
    </lineage>
</organism>
<dbReference type="Gene3D" id="1.10.760.10">
    <property type="entry name" value="Cytochrome c-like domain"/>
    <property type="match status" value="1"/>
</dbReference>
<protein>
    <submittedName>
        <fullName evidence="6">Cytochrome c family protein</fullName>
    </submittedName>
</protein>
<dbReference type="Pfam" id="PF00034">
    <property type="entry name" value="Cytochrom_C"/>
    <property type="match status" value="1"/>
</dbReference>
<evidence type="ECO:0000259" key="5">
    <source>
        <dbReference type="PROSITE" id="PS51007"/>
    </source>
</evidence>
<name>A0A917Q6S6_9HYPH</name>
<evidence type="ECO:0000313" key="6">
    <source>
        <dbReference type="EMBL" id="GGK31221.1"/>
    </source>
</evidence>
<dbReference type="Proteomes" id="UP000600449">
    <property type="component" value="Unassembled WGS sequence"/>
</dbReference>
<evidence type="ECO:0000256" key="4">
    <source>
        <dbReference type="PROSITE-ProRule" id="PRU00433"/>
    </source>
</evidence>
<dbReference type="InterPro" id="IPR036909">
    <property type="entry name" value="Cyt_c-like_dom_sf"/>
</dbReference>
<evidence type="ECO:0000256" key="2">
    <source>
        <dbReference type="ARBA" id="ARBA00022723"/>
    </source>
</evidence>
<accession>A0A917Q6S6</accession>
<reference evidence="6 7" key="1">
    <citation type="journal article" date="2014" name="Int. J. Syst. Evol. Microbiol.">
        <title>Complete genome sequence of Corynebacterium casei LMG S-19264T (=DSM 44701T), isolated from a smear-ripened cheese.</title>
        <authorList>
            <consortium name="US DOE Joint Genome Institute (JGI-PGF)"/>
            <person name="Walter F."/>
            <person name="Albersmeier A."/>
            <person name="Kalinowski J."/>
            <person name="Ruckert C."/>
        </authorList>
    </citation>
    <scope>NUCLEOTIDE SEQUENCE [LARGE SCALE GENOMIC DNA]</scope>
    <source>
        <strain evidence="6 7">CGMCC 1.9161</strain>
    </source>
</reference>
<evidence type="ECO:0000313" key="7">
    <source>
        <dbReference type="Proteomes" id="UP000600449"/>
    </source>
</evidence>
<dbReference type="AlphaFoldDB" id="A0A917Q6S6"/>
<dbReference type="PROSITE" id="PS51007">
    <property type="entry name" value="CYTC"/>
    <property type="match status" value="1"/>
</dbReference>
<keyword evidence="3 4" id="KW-0408">Iron</keyword>